<dbReference type="HOGENOM" id="CLU_1137881_0_0_1"/>
<protein>
    <submittedName>
        <fullName evidence="1">Uncharacterized protein</fullName>
    </submittedName>
</protein>
<organism evidence="1 2">
    <name type="scientific">Ceriporiopsis subvermispora (strain B)</name>
    <name type="common">White-rot fungus</name>
    <name type="synonym">Gelatoporia subvermispora</name>
    <dbReference type="NCBI Taxonomy" id="914234"/>
    <lineage>
        <taxon>Eukaryota</taxon>
        <taxon>Fungi</taxon>
        <taxon>Dikarya</taxon>
        <taxon>Basidiomycota</taxon>
        <taxon>Agaricomycotina</taxon>
        <taxon>Agaricomycetes</taxon>
        <taxon>Polyporales</taxon>
        <taxon>Gelatoporiaceae</taxon>
        <taxon>Gelatoporia</taxon>
    </lineage>
</organism>
<dbReference type="AlphaFoldDB" id="M2PGU9"/>
<reference evidence="1 2" key="1">
    <citation type="journal article" date="2012" name="Proc. Natl. Acad. Sci. U.S.A.">
        <title>Comparative genomics of Ceriporiopsis subvermispora and Phanerochaete chrysosporium provide insight into selective ligninolysis.</title>
        <authorList>
            <person name="Fernandez-Fueyo E."/>
            <person name="Ruiz-Duenas F.J."/>
            <person name="Ferreira P."/>
            <person name="Floudas D."/>
            <person name="Hibbett D.S."/>
            <person name="Canessa P."/>
            <person name="Larrondo L.F."/>
            <person name="James T.Y."/>
            <person name="Seelenfreund D."/>
            <person name="Lobos S."/>
            <person name="Polanco R."/>
            <person name="Tello M."/>
            <person name="Honda Y."/>
            <person name="Watanabe T."/>
            <person name="Watanabe T."/>
            <person name="Ryu J.S."/>
            <person name="Kubicek C.P."/>
            <person name="Schmoll M."/>
            <person name="Gaskell J."/>
            <person name="Hammel K.E."/>
            <person name="St John F.J."/>
            <person name="Vanden Wymelenberg A."/>
            <person name="Sabat G."/>
            <person name="Splinter BonDurant S."/>
            <person name="Syed K."/>
            <person name="Yadav J.S."/>
            <person name="Doddapaneni H."/>
            <person name="Subramanian V."/>
            <person name="Lavin J.L."/>
            <person name="Oguiza J.A."/>
            <person name="Perez G."/>
            <person name="Pisabarro A.G."/>
            <person name="Ramirez L."/>
            <person name="Santoyo F."/>
            <person name="Master E."/>
            <person name="Coutinho P.M."/>
            <person name="Henrissat B."/>
            <person name="Lombard V."/>
            <person name="Magnuson J.K."/>
            <person name="Kuees U."/>
            <person name="Hori C."/>
            <person name="Igarashi K."/>
            <person name="Samejima M."/>
            <person name="Held B.W."/>
            <person name="Barry K.W."/>
            <person name="LaButti K.M."/>
            <person name="Lapidus A."/>
            <person name="Lindquist E.A."/>
            <person name="Lucas S.M."/>
            <person name="Riley R."/>
            <person name="Salamov A.A."/>
            <person name="Hoffmeister D."/>
            <person name="Schwenk D."/>
            <person name="Hadar Y."/>
            <person name="Yarden O."/>
            <person name="de Vries R.P."/>
            <person name="Wiebenga A."/>
            <person name="Stenlid J."/>
            <person name="Eastwood D."/>
            <person name="Grigoriev I.V."/>
            <person name="Berka R.M."/>
            <person name="Blanchette R.A."/>
            <person name="Kersten P."/>
            <person name="Martinez A.T."/>
            <person name="Vicuna R."/>
            <person name="Cullen D."/>
        </authorList>
    </citation>
    <scope>NUCLEOTIDE SEQUENCE [LARGE SCALE GENOMIC DNA]</scope>
    <source>
        <strain evidence="1 2">B</strain>
    </source>
</reference>
<dbReference type="OrthoDB" id="2789199at2759"/>
<dbReference type="Proteomes" id="UP000016930">
    <property type="component" value="Unassembled WGS sequence"/>
</dbReference>
<evidence type="ECO:0000313" key="2">
    <source>
        <dbReference type="Proteomes" id="UP000016930"/>
    </source>
</evidence>
<name>M2PGU9_CERS8</name>
<gene>
    <name evidence="1" type="ORF">CERSUDRAFT_96394</name>
</gene>
<sequence>MTGYHSCNCQKLRKSCKQTTTPFSHNLNVFDEDPPIPDTIVNDELYDKDSQPLFLLLDAVLEGSAPLLTYSVSLADKDGTKWHNIAALFDMGAGPSYMKPSMACRIKAEIYPITSRRIQGAGETTTSAFARFRICISMIVGHNFLKHHNAMPNWREDAWIFTDPQSGLSTKVLATNTTPNCVTCSERSHDPITCHVIIDKEEKLLHTEPEPAQRKTCVAKLKAFMKKKFGPIFRKKVGYPPQRK</sequence>
<keyword evidence="2" id="KW-1185">Reference proteome</keyword>
<accession>M2PGU9</accession>
<dbReference type="STRING" id="914234.M2PGU9"/>
<dbReference type="EMBL" id="KB445800">
    <property type="protein sequence ID" value="EMD35264.1"/>
    <property type="molecule type" value="Genomic_DNA"/>
</dbReference>
<proteinExistence type="predicted"/>
<evidence type="ECO:0000313" key="1">
    <source>
        <dbReference type="EMBL" id="EMD35264.1"/>
    </source>
</evidence>